<dbReference type="GO" id="GO:0000155">
    <property type="term" value="F:phosphorelay sensor kinase activity"/>
    <property type="evidence" value="ECO:0007669"/>
    <property type="project" value="InterPro"/>
</dbReference>
<dbReference type="Gene3D" id="1.10.287.130">
    <property type="match status" value="1"/>
</dbReference>
<dbReference type="PROSITE" id="PS50109">
    <property type="entry name" value="HIS_KIN"/>
    <property type="match status" value="1"/>
</dbReference>
<dbReference type="Pfam" id="PF02518">
    <property type="entry name" value="HATPase_c"/>
    <property type="match status" value="1"/>
</dbReference>
<keyword evidence="4" id="KW-0597">Phosphoprotein</keyword>
<dbReference type="HOGENOM" id="CLU_000445_89_27_5"/>
<dbReference type="GO" id="GO:0005524">
    <property type="term" value="F:ATP binding"/>
    <property type="evidence" value="ECO:0007669"/>
    <property type="project" value="UniProtKB-KW"/>
</dbReference>
<dbReference type="OrthoDB" id="9804645at2"/>
<evidence type="ECO:0000313" key="13">
    <source>
        <dbReference type="Proteomes" id="UP000004728"/>
    </source>
</evidence>
<feature type="domain" description="Histidine kinase" evidence="10">
    <location>
        <begin position="246"/>
        <end position="446"/>
    </location>
</feature>
<evidence type="ECO:0000256" key="2">
    <source>
        <dbReference type="ARBA" id="ARBA00004370"/>
    </source>
</evidence>
<dbReference type="STRING" id="983920.Y88_1678"/>
<dbReference type="PANTHER" id="PTHR44936">
    <property type="entry name" value="SENSOR PROTEIN CREC"/>
    <property type="match status" value="1"/>
</dbReference>
<dbReference type="InterPro" id="IPR036097">
    <property type="entry name" value="HisK_dim/P_sf"/>
</dbReference>
<keyword evidence="6" id="KW-0547">Nucleotide-binding</keyword>
<accession>F1Z3H7</accession>
<feature type="domain" description="HAMP" evidence="11">
    <location>
        <begin position="187"/>
        <end position="238"/>
    </location>
</feature>
<organism evidence="12 13">
    <name type="scientific">Novosphingobium nitrogenifigens DSM 19370</name>
    <dbReference type="NCBI Taxonomy" id="983920"/>
    <lineage>
        <taxon>Bacteria</taxon>
        <taxon>Pseudomonadati</taxon>
        <taxon>Pseudomonadota</taxon>
        <taxon>Alphaproteobacteria</taxon>
        <taxon>Sphingomonadales</taxon>
        <taxon>Sphingomonadaceae</taxon>
        <taxon>Novosphingobium</taxon>
    </lineage>
</organism>
<dbReference type="EC" id="2.7.13.3" evidence="3"/>
<keyword evidence="8" id="KW-0067">ATP-binding</keyword>
<gene>
    <name evidence="12" type="ORF">Y88_1678</name>
</gene>
<evidence type="ECO:0000256" key="7">
    <source>
        <dbReference type="ARBA" id="ARBA00022777"/>
    </source>
</evidence>
<evidence type="ECO:0000259" key="11">
    <source>
        <dbReference type="PROSITE" id="PS50885"/>
    </source>
</evidence>
<dbReference type="GO" id="GO:0005886">
    <property type="term" value="C:plasma membrane"/>
    <property type="evidence" value="ECO:0007669"/>
    <property type="project" value="TreeGrafter"/>
</dbReference>
<dbReference type="CDD" id="cd06225">
    <property type="entry name" value="HAMP"/>
    <property type="match status" value="1"/>
</dbReference>
<evidence type="ECO:0000256" key="6">
    <source>
        <dbReference type="ARBA" id="ARBA00022741"/>
    </source>
</evidence>
<keyword evidence="7 12" id="KW-0418">Kinase</keyword>
<evidence type="ECO:0000256" key="9">
    <source>
        <dbReference type="SAM" id="Phobius"/>
    </source>
</evidence>
<dbReference type="InterPro" id="IPR036890">
    <property type="entry name" value="HATPase_C_sf"/>
</dbReference>
<keyword evidence="5" id="KW-0808">Transferase</keyword>
<evidence type="ECO:0000256" key="8">
    <source>
        <dbReference type="ARBA" id="ARBA00022840"/>
    </source>
</evidence>
<dbReference type="EMBL" id="AEWJ01000008">
    <property type="protein sequence ID" value="EGD60791.1"/>
    <property type="molecule type" value="Genomic_DNA"/>
</dbReference>
<evidence type="ECO:0000313" key="12">
    <source>
        <dbReference type="EMBL" id="EGD60791.1"/>
    </source>
</evidence>
<dbReference type="SUPFAM" id="SSF158472">
    <property type="entry name" value="HAMP domain-like"/>
    <property type="match status" value="1"/>
</dbReference>
<dbReference type="PROSITE" id="PS50885">
    <property type="entry name" value="HAMP"/>
    <property type="match status" value="1"/>
</dbReference>
<sequence length="450" mass="49088">MTPARAPFGRLPKWLRTSWLSTQVIAIVGLVMVLDFASNAYVFHEAGAFTLPHAEAEALASGLDSASNTIGTAPEPVRLELARRLSTPQLRLAWQRGAEAPATGLALYGVWRQLLRERPSLGGTDLRLHHAVFDMTGGLRGDLTLRDGTHLQFSARTRSAWPLLVSQLLNLFLPTAAFAPLAGLLVYLSLRPLRELVRATRRIATPRFRVMEERGPDEVRRLIRAFNTMQTRIDELFEANVQTMLAIGHDLRTPLARLQLRLETHALDGPERQAIEADIEEMRDLLASLQTYLEADSPPGTGERVDLAAMAQTQVDQAVDCGRDADYTGPDRLPVLTNAVALRRALANLIDNALTYGGSARVTLGVGKAGIELAVEDSGPGIAEDMLPRVLQPFVRLDAARERNSRGMGLGLTIVERSIRALGGTLILANRREGGLRAAILLPASALARK</sequence>
<protein>
    <recommendedName>
        <fullName evidence="3">histidine kinase</fullName>
        <ecNumber evidence="3">2.7.13.3</ecNumber>
    </recommendedName>
</protein>
<evidence type="ECO:0000256" key="3">
    <source>
        <dbReference type="ARBA" id="ARBA00012438"/>
    </source>
</evidence>
<keyword evidence="9" id="KW-1133">Transmembrane helix</keyword>
<proteinExistence type="predicted"/>
<dbReference type="InterPro" id="IPR003594">
    <property type="entry name" value="HATPase_dom"/>
</dbReference>
<dbReference type="InterPro" id="IPR050980">
    <property type="entry name" value="2C_sensor_his_kinase"/>
</dbReference>
<dbReference type="Gene3D" id="1.10.8.500">
    <property type="entry name" value="HAMP domain in histidine kinase"/>
    <property type="match status" value="1"/>
</dbReference>
<comment type="catalytic activity">
    <reaction evidence="1">
        <text>ATP + protein L-histidine = ADP + protein N-phospho-L-histidine.</text>
        <dbReference type="EC" id="2.7.13.3"/>
    </reaction>
</comment>
<dbReference type="SUPFAM" id="SSF55874">
    <property type="entry name" value="ATPase domain of HSP90 chaperone/DNA topoisomerase II/histidine kinase"/>
    <property type="match status" value="1"/>
</dbReference>
<evidence type="ECO:0000256" key="4">
    <source>
        <dbReference type="ARBA" id="ARBA00022553"/>
    </source>
</evidence>
<feature type="transmembrane region" description="Helical" evidence="9">
    <location>
        <begin position="20"/>
        <end position="43"/>
    </location>
</feature>
<reference evidence="12 13" key="1">
    <citation type="journal article" date="2012" name="J. Bacteriol.">
        <title>Draft Genome Sequence of Novosphingobium nitrogenifigens Y88T.</title>
        <authorList>
            <person name="Strabala T.J."/>
            <person name="Macdonald L."/>
            <person name="Liu V."/>
            <person name="Smit A.M."/>
        </authorList>
    </citation>
    <scope>NUCLEOTIDE SEQUENCE [LARGE SCALE GENOMIC DNA]</scope>
    <source>
        <strain evidence="12 13">DSM 19370</strain>
    </source>
</reference>
<dbReference type="InterPro" id="IPR004358">
    <property type="entry name" value="Sig_transdc_His_kin-like_C"/>
</dbReference>
<evidence type="ECO:0000256" key="1">
    <source>
        <dbReference type="ARBA" id="ARBA00000085"/>
    </source>
</evidence>
<comment type="subcellular location">
    <subcellularLocation>
        <location evidence="2">Membrane</location>
    </subcellularLocation>
</comment>
<evidence type="ECO:0000259" key="10">
    <source>
        <dbReference type="PROSITE" id="PS50109"/>
    </source>
</evidence>
<keyword evidence="13" id="KW-1185">Reference proteome</keyword>
<dbReference type="RefSeq" id="WP_008068051.1">
    <property type="nucleotide sequence ID" value="NZ_AQWK01000012.1"/>
</dbReference>
<dbReference type="SMART" id="SM00304">
    <property type="entry name" value="HAMP"/>
    <property type="match status" value="1"/>
</dbReference>
<name>F1Z3H7_9SPHN</name>
<dbReference type="InterPro" id="IPR005467">
    <property type="entry name" value="His_kinase_dom"/>
</dbReference>
<dbReference type="SUPFAM" id="SSF47384">
    <property type="entry name" value="Homodimeric domain of signal transducing histidine kinase"/>
    <property type="match status" value="1"/>
</dbReference>
<keyword evidence="9" id="KW-0812">Transmembrane</keyword>
<dbReference type="Gene3D" id="3.30.565.10">
    <property type="entry name" value="Histidine kinase-like ATPase, C-terminal domain"/>
    <property type="match status" value="1"/>
</dbReference>
<dbReference type="PANTHER" id="PTHR44936:SF10">
    <property type="entry name" value="SENSOR PROTEIN RSTB"/>
    <property type="match status" value="1"/>
</dbReference>
<evidence type="ECO:0000256" key="5">
    <source>
        <dbReference type="ARBA" id="ARBA00022679"/>
    </source>
</evidence>
<dbReference type="AlphaFoldDB" id="F1Z3H7"/>
<dbReference type="Pfam" id="PF00672">
    <property type="entry name" value="HAMP"/>
    <property type="match status" value="1"/>
</dbReference>
<dbReference type="PRINTS" id="PR00344">
    <property type="entry name" value="BCTRLSENSOR"/>
</dbReference>
<comment type="caution">
    <text evidence="12">The sequence shown here is derived from an EMBL/GenBank/DDBJ whole genome shotgun (WGS) entry which is preliminary data.</text>
</comment>
<dbReference type="SMART" id="SM00387">
    <property type="entry name" value="HATPase_c"/>
    <property type="match status" value="1"/>
</dbReference>
<dbReference type="InParanoid" id="F1Z3H7"/>
<dbReference type="Proteomes" id="UP000004728">
    <property type="component" value="Unassembled WGS sequence"/>
</dbReference>
<dbReference type="InterPro" id="IPR003660">
    <property type="entry name" value="HAMP_dom"/>
</dbReference>
<dbReference type="eggNOG" id="COG2205">
    <property type="taxonomic scope" value="Bacteria"/>
</dbReference>
<feature type="transmembrane region" description="Helical" evidence="9">
    <location>
        <begin position="171"/>
        <end position="190"/>
    </location>
</feature>
<keyword evidence="9" id="KW-0472">Membrane</keyword>